<comment type="function">
    <text evidence="1">Catalyzes the transfer of a methyl group from 5-methyltetrahydrofolate to homocysteine resulting in methionine formation.</text>
</comment>
<accession>A0AAW1PTA5</accession>
<evidence type="ECO:0000256" key="11">
    <source>
        <dbReference type="ARBA" id="ARBA00048690"/>
    </source>
</evidence>
<feature type="binding site" evidence="12">
    <location>
        <position position="585"/>
    </location>
    <ligand>
        <name>L-methionine</name>
        <dbReference type="ChEBI" id="CHEBI:57844"/>
    </ligand>
</feature>
<dbReference type="PIRSF" id="PIRSF000382">
    <property type="entry name" value="MeTrfase_B12_ind"/>
    <property type="match status" value="1"/>
</dbReference>
<dbReference type="CDD" id="cd03311">
    <property type="entry name" value="CIMS_C_terminal_like"/>
    <property type="match status" value="1"/>
</dbReference>
<keyword evidence="5" id="KW-0489">Methyltransferase</keyword>
<dbReference type="Pfam" id="PF08267">
    <property type="entry name" value="Meth_synt_1"/>
    <property type="match status" value="1"/>
</dbReference>
<evidence type="ECO:0000256" key="9">
    <source>
        <dbReference type="ARBA" id="ARBA00022833"/>
    </source>
</evidence>
<dbReference type="GO" id="GO:0032259">
    <property type="term" value="P:methylation"/>
    <property type="evidence" value="ECO:0007669"/>
    <property type="project" value="UniProtKB-KW"/>
</dbReference>
<comment type="pathway">
    <text evidence="2">Amino-acid biosynthesis; L-methionine biosynthesis via de novo pathway; L-methionine from L-homocysteine (MetE route): step 1/1.</text>
</comment>
<dbReference type="EC" id="2.1.1.14" evidence="4"/>
<feature type="binding site" evidence="12">
    <location>
        <begin position="417"/>
        <end position="419"/>
    </location>
    <ligand>
        <name>L-homocysteine</name>
        <dbReference type="ChEBI" id="CHEBI:58199"/>
    </ligand>
</feature>
<dbReference type="AlphaFoldDB" id="A0AAW1PTA5"/>
<feature type="domain" description="Cobalamin-independent methionine synthase MetE C-terminal/archaeal" evidence="15">
    <location>
        <begin position="412"/>
        <end position="738"/>
    </location>
</feature>
<comment type="cofactor">
    <cofactor evidence="13">
        <name>Zn(2+)</name>
        <dbReference type="ChEBI" id="CHEBI:29105"/>
    </cofactor>
    <text evidence="13">Binds 2 Zn(2+) ions per subunit.</text>
</comment>
<keyword evidence="10" id="KW-0486">Methionine biosynthesis</keyword>
<evidence type="ECO:0000256" key="5">
    <source>
        <dbReference type="ARBA" id="ARBA00022603"/>
    </source>
</evidence>
<evidence type="ECO:0000256" key="6">
    <source>
        <dbReference type="ARBA" id="ARBA00022605"/>
    </source>
</evidence>
<evidence type="ECO:0000256" key="8">
    <source>
        <dbReference type="ARBA" id="ARBA00022723"/>
    </source>
</evidence>
<feature type="active site" description="Proton donor" evidence="14">
    <location>
        <position position="680"/>
    </location>
</feature>
<dbReference type="InterPro" id="IPR038071">
    <property type="entry name" value="UROD/MetE-like_sf"/>
</dbReference>
<keyword evidence="7" id="KW-0808">Transferase</keyword>
<feature type="binding site" evidence="12">
    <location>
        <begin position="417"/>
        <end position="419"/>
    </location>
    <ligand>
        <name>L-methionine</name>
        <dbReference type="ChEBI" id="CHEBI:57844"/>
    </ligand>
</feature>
<feature type="binding site" evidence="12">
    <location>
        <position position="547"/>
    </location>
    <ligand>
        <name>5-methyltetrahydropteroyltri-L-glutamate</name>
        <dbReference type="ChEBI" id="CHEBI:58207"/>
    </ligand>
</feature>
<feature type="binding site" evidence="13">
    <location>
        <position position="716"/>
    </location>
    <ligand>
        <name>Zn(2+)</name>
        <dbReference type="ChEBI" id="CHEBI:29105"/>
        <label>1</label>
        <note>catalytic</note>
    </ligand>
</feature>
<evidence type="ECO:0000256" key="14">
    <source>
        <dbReference type="PIRSR" id="PIRSR000382-3"/>
    </source>
</evidence>
<feature type="binding site" evidence="12">
    <location>
        <position position="21"/>
    </location>
    <ligand>
        <name>5-methyltetrahydropteroyltri-L-glutamate</name>
        <dbReference type="ChEBI" id="CHEBI:58207"/>
    </ligand>
</feature>
<dbReference type="Gene3D" id="3.20.20.210">
    <property type="match status" value="2"/>
</dbReference>
<keyword evidence="9 13" id="KW-0862">Zinc</keyword>
<comment type="caution">
    <text evidence="17">The sequence shown here is derived from an EMBL/GenBank/DDBJ whole genome shotgun (WGS) entry which is preliminary data.</text>
</comment>
<evidence type="ECO:0000256" key="10">
    <source>
        <dbReference type="ARBA" id="ARBA00023167"/>
    </source>
</evidence>
<keyword evidence="6" id="KW-0028">Amino-acid biosynthesis</keyword>
<evidence type="ECO:0000256" key="7">
    <source>
        <dbReference type="ARBA" id="ARBA00022679"/>
    </source>
</evidence>
<dbReference type="NCBIfam" id="NF003556">
    <property type="entry name" value="PRK05222.1"/>
    <property type="match status" value="1"/>
</dbReference>
<evidence type="ECO:0000259" key="16">
    <source>
        <dbReference type="Pfam" id="PF08267"/>
    </source>
</evidence>
<dbReference type="SUPFAM" id="SSF51726">
    <property type="entry name" value="UROD/MetE-like"/>
    <property type="match status" value="2"/>
</dbReference>
<evidence type="ECO:0000256" key="1">
    <source>
        <dbReference type="ARBA" id="ARBA00002777"/>
    </source>
</evidence>
<feature type="binding site" evidence="12">
    <location>
        <position position="115"/>
    </location>
    <ligand>
        <name>5-methyltetrahydropteroyltri-L-glutamate</name>
        <dbReference type="ChEBI" id="CHEBI:58207"/>
    </ligand>
</feature>
<dbReference type="Proteomes" id="UP001465755">
    <property type="component" value="Unassembled WGS sequence"/>
</dbReference>
<reference evidence="17 18" key="1">
    <citation type="journal article" date="2024" name="Nat. Commun.">
        <title>Phylogenomics reveals the evolutionary origins of lichenization in chlorophyte algae.</title>
        <authorList>
            <person name="Puginier C."/>
            <person name="Libourel C."/>
            <person name="Otte J."/>
            <person name="Skaloud P."/>
            <person name="Haon M."/>
            <person name="Grisel S."/>
            <person name="Petersen M."/>
            <person name="Berrin J.G."/>
            <person name="Delaux P.M."/>
            <person name="Dal Grande F."/>
            <person name="Keller J."/>
        </authorList>
    </citation>
    <scope>NUCLEOTIDE SEQUENCE [LARGE SCALE GENOMIC DNA]</scope>
    <source>
        <strain evidence="17 18">SAG 2036</strain>
    </source>
</reference>
<evidence type="ECO:0000256" key="13">
    <source>
        <dbReference type="PIRSR" id="PIRSR000382-2"/>
    </source>
</evidence>
<dbReference type="GO" id="GO:0008270">
    <property type="term" value="F:zinc ion binding"/>
    <property type="evidence" value="ECO:0007669"/>
    <property type="project" value="InterPro"/>
</dbReference>
<name>A0AAW1PTA5_9CHLO</name>
<keyword evidence="8 13" id="KW-0479">Metal-binding</keyword>
<evidence type="ECO:0000256" key="4">
    <source>
        <dbReference type="ARBA" id="ARBA00012034"/>
    </source>
</evidence>
<organism evidence="17 18">
    <name type="scientific">Symbiochloris irregularis</name>
    <dbReference type="NCBI Taxonomy" id="706552"/>
    <lineage>
        <taxon>Eukaryota</taxon>
        <taxon>Viridiplantae</taxon>
        <taxon>Chlorophyta</taxon>
        <taxon>core chlorophytes</taxon>
        <taxon>Trebouxiophyceae</taxon>
        <taxon>Trebouxiales</taxon>
        <taxon>Trebouxiaceae</taxon>
        <taxon>Symbiochloris</taxon>
    </lineage>
</organism>
<feature type="binding site" evidence="13">
    <location>
        <position position="627"/>
    </location>
    <ligand>
        <name>Zn(2+)</name>
        <dbReference type="ChEBI" id="CHEBI:29105"/>
        <label>1</label>
        <note>catalytic</note>
    </ligand>
</feature>
<keyword evidence="18" id="KW-1185">Reference proteome</keyword>
<feature type="binding site" evidence="12">
    <location>
        <position position="585"/>
    </location>
    <ligand>
        <name>L-homocysteine</name>
        <dbReference type="ChEBI" id="CHEBI:58199"/>
    </ligand>
</feature>
<gene>
    <name evidence="17" type="ORF">WJX73_002072</name>
</gene>
<evidence type="ECO:0000313" key="18">
    <source>
        <dbReference type="Proteomes" id="UP001465755"/>
    </source>
</evidence>
<evidence type="ECO:0000259" key="15">
    <source>
        <dbReference type="Pfam" id="PF01717"/>
    </source>
</evidence>
<sequence>MAPLKTSTIGFPRIGPNRELKKALESHWKGDSSLDQLLEVSKTVERDAWSAQDDAGVDLIGLDGTLYDQILDFIFYLGLVPERFQGLKGYELYFAMARGAPGATALDMSKFFDTNYHQLVPELSSSSTPKADFTYLIEKVKRGQEVVGKAKAVPIVIGPITLVSTAKATKLDVGAVVSSLVPEYVQLLKQLKELGVPEVQVHEPILVAPEGPELQKVFESTFAEFSKAGVPINLVTYFDDVGETYPWVVKLPVAAVSLDFLGVPGAASGCATAQLIAEHGFPSDKRLGAGVIDGRSIWKDDGSATAFVSALLAKGVTNVTVQTSASLQLVPYDKQAEKQLPSEVHSRLSFAVQKLEEMVTVAKEASASSSKVPLESALKTPGDSQAGLDKGLFTRSKPYAERRDSQIKTPAFPTTTIGSFPQTPEIRRARLQFKKGQLSEAEYERHVNEYMEFAIREQEAMGMDVLVHGEPERTDMVEYFGVKLDGFCFTENGWVQSYGSRYVRPPIIHADISRPAAMTVKEFAYAQKLTKKPVKGMLTGPVTILNWSFPRKDITRRTQAFQLGLALRGEVADLEKAGCAVIQVDEPALREGLPLKKERWNSYLDWAVQAFRLATVVAAPTTQIVTHLCYSEFADILQAIDGLDADVLTIENSRSGDEMVVALAKYGYGRDLGAGVYDVHSPVVPSVEFMTNKLRGFLKTGILDKNAEHIWVNPDCGLKTREWQQVLPALKNMISAAKSLRAEA</sequence>
<dbReference type="InterPro" id="IPR002629">
    <property type="entry name" value="Met_Synth_C/arc"/>
</dbReference>
<protein>
    <recommendedName>
        <fullName evidence="4">5-methyltetrahydropteroyltriglutamate--homocysteine S-methyltransferase</fullName>
        <ecNumber evidence="4">2.1.1.14</ecNumber>
    </recommendedName>
</protein>
<evidence type="ECO:0000256" key="2">
    <source>
        <dbReference type="ARBA" id="ARBA00004681"/>
    </source>
</evidence>
<dbReference type="GO" id="GO:0003871">
    <property type="term" value="F:5-methyltetrahydropteroyltriglutamate-homocysteine S-methyltransferase activity"/>
    <property type="evidence" value="ECO:0007669"/>
    <property type="project" value="UniProtKB-EC"/>
</dbReference>
<dbReference type="Pfam" id="PF01717">
    <property type="entry name" value="Meth_synt_2"/>
    <property type="match status" value="1"/>
</dbReference>
<evidence type="ECO:0000256" key="3">
    <source>
        <dbReference type="ARBA" id="ARBA00009553"/>
    </source>
</evidence>
<dbReference type="EMBL" id="JALJOQ010000011">
    <property type="protein sequence ID" value="KAK9811094.1"/>
    <property type="molecule type" value="Genomic_DNA"/>
</dbReference>
<feature type="binding site" evidence="13">
    <location>
        <position position="651"/>
    </location>
    <ligand>
        <name>Zn(2+)</name>
        <dbReference type="ChEBI" id="CHEBI:29105"/>
        <label>1</label>
        <note>catalytic</note>
    </ligand>
</feature>
<feature type="binding site" evidence="12">
    <location>
        <position position="470"/>
    </location>
    <ligand>
        <name>L-methionine</name>
        <dbReference type="ChEBI" id="CHEBI:57844"/>
    </ligand>
</feature>
<feature type="binding site" evidence="13">
    <location>
        <position position="629"/>
    </location>
    <ligand>
        <name>Zn(2+)</name>
        <dbReference type="ChEBI" id="CHEBI:29105"/>
        <label>1</label>
        <note>catalytic</note>
    </ligand>
</feature>
<comment type="catalytic activity">
    <reaction evidence="11">
        <text>5-methyltetrahydropteroyltri-L-glutamate + L-homocysteine = tetrahydropteroyltri-L-glutamate + L-methionine</text>
        <dbReference type="Rhea" id="RHEA:21196"/>
        <dbReference type="ChEBI" id="CHEBI:57844"/>
        <dbReference type="ChEBI" id="CHEBI:58140"/>
        <dbReference type="ChEBI" id="CHEBI:58199"/>
        <dbReference type="ChEBI" id="CHEBI:58207"/>
        <dbReference type="EC" id="2.1.1.14"/>
    </reaction>
</comment>
<dbReference type="GO" id="GO:0009086">
    <property type="term" value="P:methionine biosynthetic process"/>
    <property type="evidence" value="ECO:0007669"/>
    <property type="project" value="UniProtKB-KW"/>
</dbReference>
<dbReference type="InterPro" id="IPR006276">
    <property type="entry name" value="Cobalamin-indep_Met_synthase"/>
</dbReference>
<feature type="domain" description="Cobalamin-independent methionine synthase MetE N-terminal" evidence="16">
    <location>
        <begin position="6"/>
        <end position="305"/>
    </location>
</feature>
<evidence type="ECO:0000313" key="17">
    <source>
        <dbReference type="EMBL" id="KAK9811094.1"/>
    </source>
</evidence>
<evidence type="ECO:0000256" key="12">
    <source>
        <dbReference type="PIRSR" id="PIRSR000382-1"/>
    </source>
</evidence>
<comment type="similarity">
    <text evidence="3">Belongs to the vitamin-B12 independent methionine synthase family.</text>
</comment>
<proteinExistence type="inferred from homology"/>
<dbReference type="PANTHER" id="PTHR30519">
    <property type="entry name" value="5-METHYLTETRAHYDROPTEROYLTRIGLUTAMATE--HOMOCYSTEINE METHYLTRANSFERASE"/>
    <property type="match status" value="1"/>
</dbReference>
<dbReference type="InterPro" id="IPR013215">
    <property type="entry name" value="Cbl-indep_Met_Synth_N"/>
</dbReference>